<dbReference type="eggNOG" id="ENOG5032A41">
    <property type="taxonomic scope" value="Bacteria"/>
</dbReference>
<sequence>MTHDFNKPPHTPSSEETTQKKRIPVYILVLVGIFFVALIIYMSADIKPNASDAPPGHPNPEMQSAAPNNTASGTAGDKAAATNSNTATASDH</sequence>
<feature type="transmembrane region" description="Helical" evidence="2">
    <location>
        <begin position="23"/>
        <end position="41"/>
    </location>
</feature>
<gene>
    <name evidence="3" type="ORF">F941_00709</name>
</gene>
<evidence type="ECO:0000313" key="3">
    <source>
        <dbReference type="EMBL" id="ENV83678.1"/>
    </source>
</evidence>
<dbReference type="Proteomes" id="UP000018460">
    <property type="component" value="Unassembled WGS sequence"/>
</dbReference>
<keyword evidence="2" id="KW-0472">Membrane</keyword>
<dbReference type="RefSeq" id="WP_005007994.1">
    <property type="nucleotide sequence ID" value="NZ_KB849726.1"/>
</dbReference>
<reference evidence="3 4" key="1">
    <citation type="submission" date="2013-02" db="EMBL/GenBank/DDBJ databases">
        <title>The Genome Sequence of Acinetobacter bouvetii CIP 107468.</title>
        <authorList>
            <consortium name="The Broad Institute Genome Sequencing Platform"/>
            <consortium name="The Broad Institute Genome Sequencing Center for Infectious Disease"/>
            <person name="Cerqueira G."/>
            <person name="Feldgarden M."/>
            <person name="Courvalin P."/>
            <person name="Perichon B."/>
            <person name="Grillot-Courvalin C."/>
            <person name="Clermont D."/>
            <person name="Rocha E."/>
            <person name="Yoon E.-J."/>
            <person name="Nemec A."/>
            <person name="Walker B."/>
            <person name="Young S.K."/>
            <person name="Zeng Q."/>
            <person name="Gargeya S."/>
            <person name="Fitzgerald M."/>
            <person name="Haas B."/>
            <person name="Abouelleil A."/>
            <person name="Alvarado L."/>
            <person name="Arachchi H.M."/>
            <person name="Berlin A.M."/>
            <person name="Chapman S.B."/>
            <person name="Dewar J."/>
            <person name="Goldberg J."/>
            <person name="Griggs A."/>
            <person name="Gujja S."/>
            <person name="Hansen M."/>
            <person name="Howarth C."/>
            <person name="Imamovic A."/>
            <person name="Larimer J."/>
            <person name="McCowan C."/>
            <person name="Murphy C."/>
            <person name="Neiman D."/>
            <person name="Pearson M."/>
            <person name="Priest M."/>
            <person name="Roberts A."/>
            <person name="Saif S."/>
            <person name="Shea T."/>
            <person name="Sisk P."/>
            <person name="Sykes S."/>
            <person name="Wortman J."/>
            <person name="Nusbaum C."/>
            <person name="Birren B."/>
        </authorList>
    </citation>
    <scope>NUCLEOTIDE SEQUENCE [LARGE SCALE GENOMIC DNA]</scope>
    <source>
        <strain evidence="3 4">CIP 107468</strain>
    </source>
</reference>
<keyword evidence="4" id="KW-1185">Reference proteome</keyword>
<protein>
    <submittedName>
        <fullName evidence="3">Uncharacterized protein</fullName>
    </submittedName>
</protein>
<feature type="compositionally biased region" description="Low complexity" evidence="1">
    <location>
        <begin position="79"/>
        <end position="92"/>
    </location>
</feature>
<dbReference type="OrthoDB" id="6694832at2"/>
<evidence type="ECO:0000313" key="4">
    <source>
        <dbReference type="Proteomes" id="UP000018460"/>
    </source>
</evidence>
<feature type="region of interest" description="Disordered" evidence="1">
    <location>
        <begin position="47"/>
        <end position="92"/>
    </location>
</feature>
<accession>N9DT87</accession>
<dbReference type="EMBL" id="APQD01000006">
    <property type="protein sequence ID" value="ENV83678.1"/>
    <property type="molecule type" value="Genomic_DNA"/>
</dbReference>
<evidence type="ECO:0000256" key="2">
    <source>
        <dbReference type="SAM" id="Phobius"/>
    </source>
</evidence>
<feature type="compositionally biased region" description="Polar residues" evidence="1">
    <location>
        <begin position="61"/>
        <end position="73"/>
    </location>
</feature>
<dbReference type="PATRIC" id="fig|1120925.3.peg.767"/>
<comment type="caution">
    <text evidence="3">The sequence shown here is derived from an EMBL/GenBank/DDBJ whole genome shotgun (WGS) entry which is preliminary data.</text>
</comment>
<evidence type="ECO:0000256" key="1">
    <source>
        <dbReference type="SAM" id="MobiDB-lite"/>
    </source>
</evidence>
<proteinExistence type="predicted"/>
<keyword evidence="2" id="KW-0812">Transmembrane</keyword>
<dbReference type="AlphaFoldDB" id="N9DT87"/>
<keyword evidence="2" id="KW-1133">Transmembrane helix</keyword>
<organism evidence="3 4">
    <name type="scientific">Acinetobacter bouvetii DSM 14964 = CIP 107468</name>
    <dbReference type="NCBI Taxonomy" id="1120925"/>
    <lineage>
        <taxon>Bacteria</taxon>
        <taxon>Pseudomonadati</taxon>
        <taxon>Pseudomonadota</taxon>
        <taxon>Gammaproteobacteria</taxon>
        <taxon>Moraxellales</taxon>
        <taxon>Moraxellaceae</taxon>
        <taxon>Acinetobacter</taxon>
    </lineage>
</organism>
<name>N9DT87_9GAMM</name>